<dbReference type="InterPro" id="IPR006175">
    <property type="entry name" value="YjgF/YER057c/UK114"/>
</dbReference>
<dbReference type="PANTHER" id="PTHR11803">
    <property type="entry name" value="2-IMINOBUTANOATE/2-IMINOPROPANOATE DEAMINASE RIDA"/>
    <property type="match status" value="1"/>
</dbReference>
<dbReference type="GO" id="GO:0005829">
    <property type="term" value="C:cytosol"/>
    <property type="evidence" value="ECO:0007669"/>
    <property type="project" value="TreeGrafter"/>
</dbReference>
<keyword evidence="3" id="KW-1185">Reference proteome</keyword>
<dbReference type="PANTHER" id="PTHR11803:SF58">
    <property type="entry name" value="PROTEIN HMF1-RELATED"/>
    <property type="match status" value="1"/>
</dbReference>
<organism evidence="2 3">
    <name type="scientific">Labedaea rhizosphaerae</name>
    <dbReference type="NCBI Taxonomy" id="598644"/>
    <lineage>
        <taxon>Bacteria</taxon>
        <taxon>Bacillati</taxon>
        <taxon>Actinomycetota</taxon>
        <taxon>Actinomycetes</taxon>
        <taxon>Pseudonocardiales</taxon>
        <taxon>Pseudonocardiaceae</taxon>
        <taxon>Labedaea</taxon>
    </lineage>
</organism>
<evidence type="ECO:0000256" key="1">
    <source>
        <dbReference type="ARBA" id="ARBA00010552"/>
    </source>
</evidence>
<name>A0A4R6RYF2_LABRH</name>
<gene>
    <name evidence="2" type="ORF">EV186_108364</name>
</gene>
<proteinExistence type="inferred from homology"/>
<accession>A0A4R6RYF2</accession>
<comment type="similarity">
    <text evidence="1">Belongs to the RutC family.</text>
</comment>
<dbReference type="InterPro" id="IPR035959">
    <property type="entry name" value="RutC-like_sf"/>
</dbReference>
<protein>
    <submittedName>
        <fullName evidence="2">Enamine deaminase RidA (YjgF/YER057c/UK114 family)</fullName>
    </submittedName>
</protein>
<comment type="caution">
    <text evidence="2">The sequence shown here is derived from an EMBL/GenBank/DDBJ whole genome shotgun (WGS) entry which is preliminary data.</text>
</comment>
<reference evidence="2 3" key="1">
    <citation type="submission" date="2019-03" db="EMBL/GenBank/DDBJ databases">
        <title>Genomic Encyclopedia of Type Strains, Phase IV (KMG-IV): sequencing the most valuable type-strain genomes for metagenomic binning, comparative biology and taxonomic classification.</title>
        <authorList>
            <person name="Goeker M."/>
        </authorList>
    </citation>
    <scope>NUCLEOTIDE SEQUENCE [LARGE SCALE GENOMIC DNA]</scope>
    <source>
        <strain evidence="2 3">DSM 45361</strain>
    </source>
</reference>
<dbReference type="AlphaFoldDB" id="A0A4R6RYF2"/>
<evidence type="ECO:0000313" key="2">
    <source>
        <dbReference type="EMBL" id="TDP92151.1"/>
    </source>
</evidence>
<evidence type="ECO:0000313" key="3">
    <source>
        <dbReference type="Proteomes" id="UP000295444"/>
    </source>
</evidence>
<sequence length="116" mass="12315">MTAGQPYSMTRVAKGPLLFVAGQVPTLPDGSVPEGAAAQTRVVLDKIEALLAEHELGWPAVVKVTYFLRDIADLGAVREVLLDVLPEPRPTSSLVAITALVDPRFVVEIEAIADLG</sequence>
<dbReference type="GO" id="GO:0019239">
    <property type="term" value="F:deaminase activity"/>
    <property type="evidence" value="ECO:0007669"/>
    <property type="project" value="TreeGrafter"/>
</dbReference>
<dbReference type="SUPFAM" id="SSF55298">
    <property type="entry name" value="YjgF-like"/>
    <property type="match status" value="1"/>
</dbReference>
<dbReference type="EMBL" id="SNXZ01000008">
    <property type="protein sequence ID" value="TDP92151.1"/>
    <property type="molecule type" value="Genomic_DNA"/>
</dbReference>
<dbReference type="Gene3D" id="3.30.1330.40">
    <property type="entry name" value="RutC-like"/>
    <property type="match status" value="1"/>
</dbReference>
<dbReference type="CDD" id="cd00448">
    <property type="entry name" value="YjgF_YER057c_UK114_family"/>
    <property type="match status" value="1"/>
</dbReference>
<dbReference type="Pfam" id="PF01042">
    <property type="entry name" value="Ribonuc_L-PSP"/>
    <property type="match status" value="1"/>
</dbReference>
<dbReference type="Proteomes" id="UP000295444">
    <property type="component" value="Unassembled WGS sequence"/>
</dbReference>